<dbReference type="Pfam" id="PF02104">
    <property type="entry name" value="SURF1"/>
    <property type="match status" value="1"/>
</dbReference>
<evidence type="ECO:0000313" key="8">
    <source>
        <dbReference type="EMBL" id="GAA4907215.1"/>
    </source>
</evidence>
<proteinExistence type="inferred from homology"/>
<dbReference type="InterPro" id="IPR002994">
    <property type="entry name" value="Surf1/Shy1"/>
</dbReference>
<dbReference type="CDD" id="cd06662">
    <property type="entry name" value="SURF1"/>
    <property type="match status" value="1"/>
</dbReference>
<evidence type="ECO:0000256" key="6">
    <source>
        <dbReference type="RuleBase" id="RU363076"/>
    </source>
</evidence>
<evidence type="ECO:0000313" key="9">
    <source>
        <dbReference type="Proteomes" id="UP001501521"/>
    </source>
</evidence>
<organism evidence="8 9">
    <name type="scientific">Tessaracoccus lubricantis</name>
    <dbReference type="NCBI Taxonomy" id="545543"/>
    <lineage>
        <taxon>Bacteria</taxon>
        <taxon>Bacillati</taxon>
        <taxon>Actinomycetota</taxon>
        <taxon>Actinomycetes</taxon>
        <taxon>Propionibacteriales</taxon>
        <taxon>Propionibacteriaceae</taxon>
        <taxon>Tessaracoccus</taxon>
    </lineage>
</organism>
<comment type="similarity">
    <text evidence="2 6">Belongs to the SURF1 family.</text>
</comment>
<dbReference type="Proteomes" id="UP001501521">
    <property type="component" value="Unassembled WGS sequence"/>
</dbReference>
<comment type="subcellular location">
    <subcellularLocation>
        <location evidence="6">Cell membrane</location>
        <topology evidence="6">Multi-pass membrane protein</topology>
    </subcellularLocation>
    <subcellularLocation>
        <location evidence="1">Membrane</location>
    </subcellularLocation>
</comment>
<dbReference type="PANTHER" id="PTHR23427:SF2">
    <property type="entry name" value="SURFEIT LOCUS PROTEIN 1"/>
    <property type="match status" value="1"/>
</dbReference>
<protein>
    <recommendedName>
        <fullName evidence="6">SURF1-like protein</fullName>
    </recommendedName>
</protein>
<keyword evidence="5 6" id="KW-0472">Membrane</keyword>
<feature type="region of interest" description="Disordered" evidence="7">
    <location>
        <begin position="238"/>
        <end position="290"/>
    </location>
</feature>
<feature type="transmembrane region" description="Helical" evidence="6">
    <location>
        <begin position="214"/>
        <end position="233"/>
    </location>
</feature>
<evidence type="ECO:0000256" key="3">
    <source>
        <dbReference type="ARBA" id="ARBA00022692"/>
    </source>
</evidence>
<keyword evidence="4 6" id="KW-1133">Transmembrane helix</keyword>
<accession>A0ABP9FP91</accession>
<name>A0ABP9FP91_9ACTN</name>
<dbReference type="PROSITE" id="PS50895">
    <property type="entry name" value="SURF1"/>
    <property type="match status" value="1"/>
</dbReference>
<evidence type="ECO:0000256" key="2">
    <source>
        <dbReference type="ARBA" id="ARBA00007165"/>
    </source>
</evidence>
<dbReference type="InterPro" id="IPR045214">
    <property type="entry name" value="Surf1/Surf4"/>
</dbReference>
<keyword evidence="6" id="KW-1003">Cell membrane</keyword>
<comment type="caution">
    <text evidence="6">Lacks conserved residue(s) required for the propagation of feature annotation.</text>
</comment>
<evidence type="ECO:0000256" key="4">
    <source>
        <dbReference type="ARBA" id="ARBA00022989"/>
    </source>
</evidence>
<sequence length="290" mass="31661">MTRKQVLRYVAIAVIGVLLAFTFVQLGRWQLDRLDQRRERNATVVAHESEAVRPYTEVMTGEIGDDDQWFRVTATGRYLPQQYQVRYRSLDGAYGSEFLAVLETEQGHHLLVNRGFAPRQGAAPAAELPALPTGTVEVTGFVQRNQRGDENAMTPHDGQLRLINSDVLGRATGLDLIDGYVSLIESSPADDGGLTPLGPPALDEGNHFSYALQWFAFTVIGVIGLVVLIRGDVRERRKARRRPVAPASPLVEPASPASTLVEPASPASTLVEPASPASGVETPRADERTR</sequence>
<evidence type="ECO:0000256" key="7">
    <source>
        <dbReference type="SAM" id="MobiDB-lite"/>
    </source>
</evidence>
<gene>
    <name evidence="8" type="ORF">GCM10025789_28400</name>
</gene>
<comment type="caution">
    <text evidence="8">The sequence shown here is derived from an EMBL/GenBank/DDBJ whole genome shotgun (WGS) entry which is preliminary data.</text>
</comment>
<dbReference type="PANTHER" id="PTHR23427">
    <property type="entry name" value="SURFEIT LOCUS PROTEIN"/>
    <property type="match status" value="1"/>
</dbReference>
<dbReference type="EMBL" id="BAABLV010000041">
    <property type="protein sequence ID" value="GAA4907215.1"/>
    <property type="molecule type" value="Genomic_DNA"/>
</dbReference>
<reference evidence="9" key="1">
    <citation type="journal article" date="2019" name="Int. J. Syst. Evol. Microbiol.">
        <title>The Global Catalogue of Microorganisms (GCM) 10K type strain sequencing project: providing services to taxonomists for standard genome sequencing and annotation.</title>
        <authorList>
            <consortium name="The Broad Institute Genomics Platform"/>
            <consortium name="The Broad Institute Genome Sequencing Center for Infectious Disease"/>
            <person name="Wu L."/>
            <person name="Ma J."/>
        </authorList>
    </citation>
    <scope>NUCLEOTIDE SEQUENCE [LARGE SCALE GENOMIC DNA]</scope>
    <source>
        <strain evidence="9">JCM 19125</strain>
    </source>
</reference>
<keyword evidence="3 6" id="KW-0812">Transmembrane</keyword>
<evidence type="ECO:0000256" key="5">
    <source>
        <dbReference type="ARBA" id="ARBA00023136"/>
    </source>
</evidence>
<keyword evidence="9" id="KW-1185">Reference proteome</keyword>
<dbReference type="RefSeq" id="WP_345584011.1">
    <property type="nucleotide sequence ID" value="NZ_BAABLV010000041.1"/>
</dbReference>
<evidence type="ECO:0000256" key="1">
    <source>
        <dbReference type="ARBA" id="ARBA00004370"/>
    </source>
</evidence>